<protein>
    <recommendedName>
        <fullName evidence="3">Lipoprotein</fullName>
    </recommendedName>
</protein>
<proteinExistence type="predicted"/>
<keyword evidence="2" id="KW-1185">Reference proteome</keyword>
<sequence>MNLKYPLIATFSLLLLGCDNTNYEKSLQNTLSRQDNQALCYFLPNKQNLLPADIFFDKPTEILDLFVELKFLETSNIKANFIDKNNTIEIEGVRYKLTEEGKQYFIDNKGAFCFGSIIVDKINDTYNIKINYVYTVKNGKWIDYNYHYTNIPNWAKDKRLQQYYNHTISLNNEVLLDARATYYSSDGSFDTGIKKNKVITFKD</sequence>
<organism evidence="1 2">
    <name type="scientific">Gilliamella intestini</name>
    <dbReference type="NCBI Taxonomy" id="1798183"/>
    <lineage>
        <taxon>Bacteria</taxon>
        <taxon>Pseudomonadati</taxon>
        <taxon>Pseudomonadota</taxon>
        <taxon>Gammaproteobacteria</taxon>
        <taxon>Orbales</taxon>
        <taxon>Orbaceae</taxon>
        <taxon>Gilliamella</taxon>
    </lineage>
</organism>
<name>A0A1C4AI22_9GAMM</name>
<evidence type="ECO:0008006" key="3">
    <source>
        <dbReference type="Google" id="ProtNLM"/>
    </source>
</evidence>
<dbReference type="Proteomes" id="UP000199698">
    <property type="component" value="Unassembled WGS sequence"/>
</dbReference>
<dbReference type="PROSITE" id="PS51257">
    <property type="entry name" value="PROKAR_LIPOPROTEIN"/>
    <property type="match status" value="1"/>
</dbReference>
<dbReference type="STRING" id="1798183.GA0061080_101128"/>
<evidence type="ECO:0000313" key="1">
    <source>
        <dbReference type="EMBL" id="SCB94314.1"/>
    </source>
</evidence>
<dbReference type="OrthoDB" id="7067762at2"/>
<reference evidence="2" key="1">
    <citation type="submission" date="2016-08" db="EMBL/GenBank/DDBJ databases">
        <authorList>
            <person name="Varghese N."/>
            <person name="Submissions Spin"/>
        </authorList>
    </citation>
    <scope>NUCLEOTIDE SEQUENCE [LARGE SCALE GENOMIC DNA]</scope>
    <source>
        <strain evidence="2">R-53144</strain>
    </source>
</reference>
<dbReference type="RefSeq" id="WP_091121737.1">
    <property type="nucleotide sequence ID" value="NZ_FMBA01000011.1"/>
</dbReference>
<dbReference type="AlphaFoldDB" id="A0A1C4AI22"/>
<dbReference type="EMBL" id="FMBA01000011">
    <property type="protein sequence ID" value="SCB94314.1"/>
    <property type="molecule type" value="Genomic_DNA"/>
</dbReference>
<evidence type="ECO:0000313" key="2">
    <source>
        <dbReference type="Proteomes" id="UP000199698"/>
    </source>
</evidence>
<gene>
    <name evidence="1" type="ORF">GA0061080_101128</name>
</gene>
<accession>A0A1C4AI22</accession>